<protein>
    <submittedName>
        <fullName evidence="2">Helix-turn-helix domain protein</fullName>
    </submittedName>
</protein>
<organism evidence="2 3">
    <name type="scientific">Candidatus Scalindua rubra</name>
    <dbReference type="NCBI Taxonomy" id="1872076"/>
    <lineage>
        <taxon>Bacteria</taxon>
        <taxon>Pseudomonadati</taxon>
        <taxon>Planctomycetota</taxon>
        <taxon>Candidatus Brocadiia</taxon>
        <taxon>Candidatus Brocadiales</taxon>
        <taxon>Candidatus Scalinduaceae</taxon>
        <taxon>Candidatus Scalindua</taxon>
    </lineage>
</organism>
<dbReference type="AlphaFoldDB" id="A0A1E3XF21"/>
<name>A0A1E3XF21_9BACT</name>
<proteinExistence type="predicted"/>
<dbReference type="Proteomes" id="UP000094056">
    <property type="component" value="Unassembled WGS sequence"/>
</dbReference>
<dbReference type="InterPro" id="IPR041657">
    <property type="entry name" value="HTH_17"/>
</dbReference>
<evidence type="ECO:0000313" key="2">
    <source>
        <dbReference type="EMBL" id="ODS33544.1"/>
    </source>
</evidence>
<gene>
    <name evidence="2" type="ORF">SCARUB_01278</name>
</gene>
<reference evidence="2 3" key="1">
    <citation type="submission" date="2016-07" db="EMBL/GenBank/DDBJ databases">
        <title>Draft genome of Scalindua rubra, obtained from a brine-seawater interface in the Red Sea, sheds light on salt adaptation in anammox bacteria.</title>
        <authorList>
            <person name="Speth D.R."/>
            <person name="Lagkouvardos I."/>
            <person name="Wang Y."/>
            <person name="Qian P.-Y."/>
            <person name="Dutilh B.E."/>
            <person name="Jetten M.S."/>
        </authorList>
    </citation>
    <scope>NUCLEOTIDE SEQUENCE [LARGE SCALE GENOMIC DNA]</scope>
    <source>
        <strain evidence="2">BSI-1</strain>
    </source>
</reference>
<dbReference type="EMBL" id="MAYW01000025">
    <property type="protein sequence ID" value="ODS33544.1"/>
    <property type="molecule type" value="Genomic_DNA"/>
</dbReference>
<dbReference type="NCBIfam" id="TIGR01764">
    <property type="entry name" value="excise"/>
    <property type="match status" value="1"/>
</dbReference>
<dbReference type="Pfam" id="PF12728">
    <property type="entry name" value="HTH_17"/>
    <property type="match status" value="1"/>
</dbReference>
<sequence length="70" mass="7860">MSKFDKYMSVTEAAKKLGINRQAVYEAIKRGNIGCIKVGNMTLVKTVSVEKYKVNEKCKQAGFKSKDARQ</sequence>
<dbReference type="GO" id="GO:0003677">
    <property type="term" value="F:DNA binding"/>
    <property type="evidence" value="ECO:0007669"/>
    <property type="project" value="InterPro"/>
</dbReference>
<dbReference type="Gene3D" id="1.10.10.60">
    <property type="entry name" value="Homeodomain-like"/>
    <property type="match status" value="1"/>
</dbReference>
<accession>A0A1E3XF21</accession>
<comment type="caution">
    <text evidence="2">The sequence shown here is derived from an EMBL/GenBank/DDBJ whole genome shotgun (WGS) entry which is preliminary data.</text>
</comment>
<feature type="domain" description="Helix-turn-helix" evidence="1">
    <location>
        <begin position="7"/>
        <end position="52"/>
    </location>
</feature>
<evidence type="ECO:0000313" key="3">
    <source>
        <dbReference type="Proteomes" id="UP000094056"/>
    </source>
</evidence>
<dbReference type="InterPro" id="IPR010093">
    <property type="entry name" value="SinI_DNA-bd"/>
</dbReference>
<evidence type="ECO:0000259" key="1">
    <source>
        <dbReference type="Pfam" id="PF12728"/>
    </source>
</evidence>